<feature type="transmembrane region" description="Helical" evidence="5">
    <location>
        <begin position="399"/>
        <end position="417"/>
    </location>
</feature>
<dbReference type="PANTHER" id="PTHR37422:SF13">
    <property type="entry name" value="LIPOPOLYSACCHARIDE BIOSYNTHESIS PROTEIN PA4999-RELATED"/>
    <property type="match status" value="1"/>
</dbReference>
<dbReference type="Gene3D" id="1.25.40.10">
    <property type="entry name" value="Tetratricopeptide repeat domain"/>
    <property type="match status" value="1"/>
</dbReference>
<organism evidence="7 8">
    <name type="scientific">Phocaeicola sartorii</name>
    <dbReference type="NCBI Taxonomy" id="671267"/>
    <lineage>
        <taxon>Bacteria</taxon>
        <taxon>Pseudomonadati</taxon>
        <taxon>Bacteroidota</taxon>
        <taxon>Bacteroidia</taxon>
        <taxon>Bacteroidales</taxon>
        <taxon>Bacteroidaceae</taxon>
        <taxon>Phocaeicola</taxon>
    </lineage>
</organism>
<evidence type="ECO:0000256" key="2">
    <source>
        <dbReference type="ARBA" id="ARBA00022692"/>
    </source>
</evidence>
<dbReference type="Pfam" id="PF04932">
    <property type="entry name" value="Wzy_C"/>
    <property type="match status" value="1"/>
</dbReference>
<feature type="transmembrane region" description="Helical" evidence="5">
    <location>
        <begin position="185"/>
        <end position="212"/>
    </location>
</feature>
<feature type="transmembrane region" description="Helical" evidence="5">
    <location>
        <begin position="35"/>
        <end position="54"/>
    </location>
</feature>
<evidence type="ECO:0000256" key="1">
    <source>
        <dbReference type="ARBA" id="ARBA00004141"/>
    </source>
</evidence>
<feature type="transmembrane region" description="Helical" evidence="5">
    <location>
        <begin position="320"/>
        <end position="339"/>
    </location>
</feature>
<evidence type="ECO:0000259" key="6">
    <source>
        <dbReference type="Pfam" id="PF04932"/>
    </source>
</evidence>
<evidence type="ECO:0000256" key="5">
    <source>
        <dbReference type="SAM" id="Phobius"/>
    </source>
</evidence>
<protein>
    <submittedName>
        <fullName evidence="7">Tetratricopeptide repeat protein</fullName>
    </submittedName>
</protein>
<feature type="transmembrane region" description="Helical" evidence="5">
    <location>
        <begin position="113"/>
        <end position="137"/>
    </location>
</feature>
<sequence length="663" mass="75607">MSAGKLSLSRPACVGMALLVLAIMAMLLFRMEDNYHIGLLLSTCGLAWVGALPFRQWTRIDWILSLITVYELFSCYWAECMAPAIFPAFYAVFGWTVYFLLRRILAEGSIFYWVVEGGLIPIGIALLLAIGSFYVFRHSVLNSGFVDTYHFRFLFRPLGYITNVWAEVLLILLGWICLARRYSALFIFLCVLAILFSFSRGAYISLGIYLLAGLLWMETKREKIRLLAVGSTAIVLTACFLPQEMKTTLQMNRTVSQQQSTEGRIDAAHAAWNAFREHPLLGYGSGNFTYAIDHAMNQDSTHAFTSFAPNIIVQLLVEKGILGVMFYLLLTVVVLHFIWKHRQRSECRIIGCVLLALLAKEMTQATLLCVPFTFFMLYVLLAFLQSGEVVMEEKRERKASGYILPAVALVCFIAWNTPSLQSMEATPQWVNKAIEEMALYKNDGKTEHLSEAAKVLEEASERRPEDLQITYLQARLHCAKKETGEAETLLNGLVAAYPKNSLYLASLSDVQYRQDKKELALQSFVNAVRYMPRLLTNERVRKWRQTDTLFYQNLRDRLWLLRPAPGDTPSDYARYGYIARWCGNPSADTYLRKAVAALPNLATPWHLLGDDRKYRLLLLGAFRKELDTAELPEEQELADELMLEMAYFAKFKNWYGCPLITLQ</sequence>
<evidence type="ECO:0000313" key="7">
    <source>
        <dbReference type="EMBL" id="TGY69204.1"/>
    </source>
</evidence>
<dbReference type="SUPFAM" id="SSF48452">
    <property type="entry name" value="TPR-like"/>
    <property type="match status" value="1"/>
</dbReference>
<dbReference type="InterPro" id="IPR007016">
    <property type="entry name" value="O-antigen_ligase-rel_domated"/>
</dbReference>
<accession>A0A4S2FJZ2</accession>
<name>A0A4S2FJZ2_9BACT</name>
<dbReference type="RefSeq" id="WP_135952115.1">
    <property type="nucleotide sequence ID" value="NZ_CAOOJZ010000004.1"/>
</dbReference>
<feature type="transmembrane region" description="Helical" evidence="5">
    <location>
        <begin position="224"/>
        <end position="241"/>
    </location>
</feature>
<keyword evidence="4 5" id="KW-0472">Membrane</keyword>
<feature type="transmembrane region" description="Helical" evidence="5">
    <location>
        <begin position="365"/>
        <end position="387"/>
    </location>
</feature>
<dbReference type="Pfam" id="PF14559">
    <property type="entry name" value="TPR_19"/>
    <property type="match status" value="1"/>
</dbReference>
<proteinExistence type="predicted"/>
<feature type="transmembrane region" description="Helical" evidence="5">
    <location>
        <begin position="84"/>
        <end position="101"/>
    </location>
</feature>
<comment type="subcellular location">
    <subcellularLocation>
        <location evidence="1">Membrane</location>
        <topology evidence="1">Multi-pass membrane protein</topology>
    </subcellularLocation>
</comment>
<dbReference type="InterPro" id="IPR011990">
    <property type="entry name" value="TPR-like_helical_dom_sf"/>
</dbReference>
<reference evidence="7 8" key="1">
    <citation type="submission" date="2019-04" db="EMBL/GenBank/DDBJ databases">
        <title>Microbes associate with the intestines of laboratory mice.</title>
        <authorList>
            <person name="Navarre W."/>
            <person name="Wong E."/>
            <person name="Huang K."/>
            <person name="Tropini C."/>
            <person name="Ng K."/>
            <person name="Yu B."/>
        </authorList>
    </citation>
    <scope>NUCLEOTIDE SEQUENCE [LARGE SCALE GENOMIC DNA]</scope>
    <source>
        <strain evidence="7 8">NM22_B1</strain>
    </source>
</reference>
<dbReference type="GO" id="GO:0016020">
    <property type="term" value="C:membrane"/>
    <property type="evidence" value="ECO:0007669"/>
    <property type="project" value="UniProtKB-SubCell"/>
</dbReference>
<comment type="caution">
    <text evidence="7">The sequence shown here is derived from an EMBL/GenBank/DDBJ whole genome shotgun (WGS) entry which is preliminary data.</text>
</comment>
<feature type="domain" description="O-antigen ligase-related" evidence="6">
    <location>
        <begin position="186"/>
        <end position="328"/>
    </location>
</feature>
<dbReference type="InterPro" id="IPR051533">
    <property type="entry name" value="WaaL-like"/>
</dbReference>
<evidence type="ECO:0000313" key="8">
    <source>
        <dbReference type="Proteomes" id="UP000310760"/>
    </source>
</evidence>
<feature type="transmembrane region" description="Helical" evidence="5">
    <location>
        <begin position="157"/>
        <end position="178"/>
    </location>
</feature>
<keyword evidence="3 5" id="KW-1133">Transmembrane helix</keyword>
<gene>
    <name evidence="7" type="ORF">E5339_13920</name>
</gene>
<dbReference type="Proteomes" id="UP000310760">
    <property type="component" value="Unassembled WGS sequence"/>
</dbReference>
<dbReference type="AlphaFoldDB" id="A0A4S2FJZ2"/>
<evidence type="ECO:0000256" key="3">
    <source>
        <dbReference type="ARBA" id="ARBA00022989"/>
    </source>
</evidence>
<dbReference type="PANTHER" id="PTHR37422">
    <property type="entry name" value="TEICHURONIC ACID BIOSYNTHESIS PROTEIN TUAE"/>
    <property type="match status" value="1"/>
</dbReference>
<evidence type="ECO:0000256" key="4">
    <source>
        <dbReference type="ARBA" id="ARBA00023136"/>
    </source>
</evidence>
<feature type="transmembrane region" description="Helical" evidence="5">
    <location>
        <begin position="12"/>
        <end position="29"/>
    </location>
</feature>
<dbReference type="EMBL" id="SRYJ01000031">
    <property type="protein sequence ID" value="TGY69204.1"/>
    <property type="molecule type" value="Genomic_DNA"/>
</dbReference>
<keyword evidence="2 5" id="KW-0812">Transmembrane</keyword>